<proteinExistence type="predicted"/>
<evidence type="ECO:0000256" key="1">
    <source>
        <dbReference type="SAM" id="Phobius"/>
    </source>
</evidence>
<name>A0A4R0YY45_9GAMM</name>
<feature type="transmembrane region" description="Helical" evidence="1">
    <location>
        <begin position="110"/>
        <end position="129"/>
    </location>
</feature>
<feature type="transmembrane region" description="Helical" evidence="1">
    <location>
        <begin position="206"/>
        <end position="230"/>
    </location>
</feature>
<dbReference type="AlphaFoldDB" id="A0A4R0YY45"/>
<organism evidence="2 3">
    <name type="scientific">Dyella soli</name>
    <dbReference type="NCBI Taxonomy" id="522319"/>
    <lineage>
        <taxon>Bacteria</taxon>
        <taxon>Pseudomonadati</taxon>
        <taxon>Pseudomonadota</taxon>
        <taxon>Gammaproteobacteria</taxon>
        <taxon>Lysobacterales</taxon>
        <taxon>Rhodanobacteraceae</taxon>
        <taxon>Dyella</taxon>
    </lineage>
</organism>
<evidence type="ECO:0000313" key="3">
    <source>
        <dbReference type="Proteomes" id="UP000291822"/>
    </source>
</evidence>
<feature type="transmembrane region" description="Helical" evidence="1">
    <location>
        <begin position="63"/>
        <end position="89"/>
    </location>
</feature>
<comment type="caution">
    <text evidence="2">The sequence shown here is derived from an EMBL/GenBank/DDBJ whole genome shotgun (WGS) entry which is preliminary data.</text>
</comment>
<dbReference type="Pfam" id="PF10067">
    <property type="entry name" value="DUF2306"/>
    <property type="match status" value="1"/>
</dbReference>
<keyword evidence="3" id="KW-1185">Reference proteome</keyword>
<feature type="transmembrane region" description="Helical" evidence="1">
    <location>
        <begin position="242"/>
        <end position="268"/>
    </location>
</feature>
<keyword evidence="1" id="KW-0812">Transmembrane</keyword>
<feature type="transmembrane region" description="Helical" evidence="1">
    <location>
        <begin position="21"/>
        <end position="43"/>
    </location>
</feature>
<feature type="transmembrane region" description="Helical" evidence="1">
    <location>
        <begin position="170"/>
        <end position="194"/>
    </location>
</feature>
<dbReference type="EMBL" id="SJTG01000001">
    <property type="protein sequence ID" value="TCI11938.1"/>
    <property type="molecule type" value="Genomic_DNA"/>
</dbReference>
<dbReference type="Proteomes" id="UP000291822">
    <property type="component" value="Unassembled WGS sequence"/>
</dbReference>
<dbReference type="InterPro" id="IPR018750">
    <property type="entry name" value="DUF2306_membrane"/>
</dbReference>
<gene>
    <name evidence="2" type="ORF">EZM97_00780</name>
</gene>
<evidence type="ECO:0000313" key="2">
    <source>
        <dbReference type="EMBL" id="TCI11938.1"/>
    </source>
</evidence>
<keyword evidence="1" id="KW-1133">Transmembrane helix</keyword>
<dbReference type="RefSeq" id="WP_131151282.1">
    <property type="nucleotide sequence ID" value="NZ_SJTG01000001.1"/>
</dbReference>
<feature type="transmembrane region" description="Helical" evidence="1">
    <location>
        <begin position="135"/>
        <end position="158"/>
    </location>
</feature>
<sequence>MQTHPTIPVDASRTRALSIAATTWVVVALIGQLIFASYVAGFYGRAAMHGRWSAWNDVLAHGYVAGDTALNVVLGLHLLFAVLVIVGGVMQLMPRIRRVAPAWHRWNGRLYLILSSTLAIGGVAMVWIRGTVGDIWQHLGITLNAALIVGFAWLAWRAARERRFDAHRRWALRLFLVVSGVWFFRVGLMFWIVVNQGPAGFDPTSFTGPFLTGLSFAQSLLPLAILEGYLRARASGRRVHVVGAFACLVLGTLVTGAGIAAASAIMWLPHL</sequence>
<accession>A0A4R0YY45</accession>
<reference evidence="2 3" key="1">
    <citation type="submission" date="2019-02" db="EMBL/GenBank/DDBJ databases">
        <title>Dyella amyloliquefaciens sp. nov., isolated from forest soil.</title>
        <authorList>
            <person name="Gao Z.-H."/>
            <person name="Qiu L.-H."/>
        </authorList>
    </citation>
    <scope>NUCLEOTIDE SEQUENCE [LARGE SCALE GENOMIC DNA]</scope>
    <source>
        <strain evidence="2 3">KACC 12747</strain>
    </source>
</reference>
<keyword evidence="1" id="KW-0472">Membrane</keyword>
<protein>
    <submittedName>
        <fullName evidence="2">DUF2306 domain-containing protein</fullName>
    </submittedName>
</protein>